<accession>X1RUF0</accession>
<proteinExistence type="predicted"/>
<sequence>DTHWQAIKYASYWSRFTLSDIIKVHVDYINKHREKEGVEEVDEEYAKQEIIDFIEQDSAENINKRQRIILVSHRFSKEVVTAVDWLIESYGLDIKCVQLIPYFDEDKEMYYLQSNTILPLPGIDEYLIRPFSV</sequence>
<feature type="non-terminal residue" evidence="1">
    <location>
        <position position="133"/>
    </location>
</feature>
<name>X1RUF0_9ZZZZ</name>
<dbReference type="AlphaFoldDB" id="X1RUF0"/>
<evidence type="ECO:0000313" key="1">
    <source>
        <dbReference type="EMBL" id="GAI84392.1"/>
    </source>
</evidence>
<feature type="non-terminal residue" evidence="1">
    <location>
        <position position="1"/>
    </location>
</feature>
<organism evidence="1">
    <name type="scientific">marine sediment metagenome</name>
    <dbReference type="NCBI Taxonomy" id="412755"/>
    <lineage>
        <taxon>unclassified sequences</taxon>
        <taxon>metagenomes</taxon>
        <taxon>ecological metagenomes</taxon>
    </lineage>
</organism>
<protein>
    <submittedName>
        <fullName evidence="1">Uncharacterized protein</fullName>
    </submittedName>
</protein>
<comment type="caution">
    <text evidence="1">The sequence shown here is derived from an EMBL/GenBank/DDBJ whole genome shotgun (WGS) entry which is preliminary data.</text>
</comment>
<dbReference type="EMBL" id="BARW01005910">
    <property type="protein sequence ID" value="GAI84392.1"/>
    <property type="molecule type" value="Genomic_DNA"/>
</dbReference>
<gene>
    <name evidence="1" type="ORF">S12H4_12424</name>
</gene>
<reference evidence="1" key="1">
    <citation type="journal article" date="2014" name="Front. Microbiol.">
        <title>High frequency of phylogenetically diverse reductive dehalogenase-homologous genes in deep subseafloor sedimentary metagenomes.</title>
        <authorList>
            <person name="Kawai M."/>
            <person name="Futagami T."/>
            <person name="Toyoda A."/>
            <person name="Takaki Y."/>
            <person name="Nishi S."/>
            <person name="Hori S."/>
            <person name="Arai W."/>
            <person name="Tsubouchi T."/>
            <person name="Morono Y."/>
            <person name="Uchiyama I."/>
            <person name="Ito T."/>
            <person name="Fujiyama A."/>
            <person name="Inagaki F."/>
            <person name="Takami H."/>
        </authorList>
    </citation>
    <scope>NUCLEOTIDE SEQUENCE</scope>
    <source>
        <strain evidence="1">Expedition CK06-06</strain>
    </source>
</reference>